<feature type="region of interest" description="Disordered" evidence="2">
    <location>
        <begin position="1"/>
        <end position="20"/>
    </location>
</feature>
<feature type="non-terminal residue" evidence="4">
    <location>
        <position position="776"/>
    </location>
</feature>
<keyword evidence="5" id="KW-1185">Reference proteome</keyword>
<dbReference type="Pfam" id="PF22958">
    <property type="entry name" value="Ltn1_1st"/>
    <property type="match status" value="1"/>
</dbReference>
<dbReference type="GO" id="GO:0061630">
    <property type="term" value="F:ubiquitin protein ligase activity"/>
    <property type="evidence" value="ECO:0007669"/>
    <property type="project" value="UniProtKB-UniRule"/>
</dbReference>
<comment type="similarity">
    <text evidence="1">Belongs to the LTN1 family.</text>
</comment>
<comment type="catalytic activity">
    <reaction evidence="1">
        <text>S-ubiquitinyl-[E2 ubiquitin-conjugating enzyme]-L-cysteine + [acceptor protein]-L-lysine = [E2 ubiquitin-conjugating enzyme]-L-cysteine + N(6)-ubiquitinyl-[acceptor protein]-L-lysine.</text>
        <dbReference type="EC" id="2.3.2.27"/>
    </reaction>
</comment>
<gene>
    <name evidence="4" type="primary">LTN1</name>
    <name evidence="4" type="ORF">HK097_008216</name>
</gene>
<dbReference type="GO" id="GO:0072344">
    <property type="term" value="P:rescue of stalled ribosome"/>
    <property type="evidence" value="ECO:0007669"/>
    <property type="project" value="UniProtKB-UniRule"/>
</dbReference>
<dbReference type="GO" id="GO:1990116">
    <property type="term" value="P:ribosome-associated ubiquitin-dependent protein catabolic process"/>
    <property type="evidence" value="ECO:0007669"/>
    <property type="project" value="UniProtKB-UniRule"/>
</dbReference>
<dbReference type="SUPFAM" id="SSF48371">
    <property type="entry name" value="ARM repeat"/>
    <property type="match status" value="1"/>
</dbReference>
<dbReference type="Gene3D" id="1.25.10.10">
    <property type="entry name" value="Leucine-rich Repeat Variant"/>
    <property type="match status" value="1"/>
</dbReference>
<keyword evidence="1" id="KW-0479">Metal-binding</keyword>
<comment type="caution">
    <text evidence="4">The sequence shown here is derived from an EMBL/GenBank/DDBJ whole genome shotgun (WGS) entry which is preliminary data.</text>
</comment>
<keyword evidence="1" id="KW-0808">Transferase</keyword>
<dbReference type="GO" id="GO:0005829">
    <property type="term" value="C:cytosol"/>
    <property type="evidence" value="ECO:0007669"/>
    <property type="project" value="UniProtKB-UniRule"/>
</dbReference>
<organism evidence="4 5">
    <name type="scientific">Rhizophlyctis rosea</name>
    <dbReference type="NCBI Taxonomy" id="64517"/>
    <lineage>
        <taxon>Eukaryota</taxon>
        <taxon>Fungi</taxon>
        <taxon>Fungi incertae sedis</taxon>
        <taxon>Chytridiomycota</taxon>
        <taxon>Chytridiomycota incertae sedis</taxon>
        <taxon>Chytridiomycetes</taxon>
        <taxon>Rhizophlyctidales</taxon>
        <taxon>Rhizophlyctidaceae</taxon>
        <taxon>Rhizophlyctis</taxon>
    </lineage>
</organism>
<keyword evidence="1" id="KW-0833">Ubl conjugation pathway</keyword>
<name>A0AAD5SAI8_9FUNG</name>
<accession>A0AAD5SAI8</accession>
<keyword evidence="1" id="KW-0862">Zinc</keyword>
<evidence type="ECO:0000256" key="2">
    <source>
        <dbReference type="SAM" id="MobiDB-lite"/>
    </source>
</evidence>
<protein>
    <recommendedName>
        <fullName evidence="1">E3 ubiquitin-protein ligase listerin</fullName>
        <ecNumber evidence="1">2.3.2.27</ecNumber>
    </recommendedName>
    <alternativeName>
        <fullName evidence="1">RING-type E3 ubiquitin transferase listerin</fullName>
    </alternativeName>
</protein>
<proteinExistence type="inferred from homology"/>
<evidence type="ECO:0000256" key="1">
    <source>
        <dbReference type="RuleBase" id="RU367090"/>
    </source>
</evidence>
<comment type="pathway">
    <text evidence="1">Protein modification; protein ubiquitination.</text>
</comment>
<dbReference type="EC" id="2.3.2.27" evidence="1"/>
<reference evidence="4" key="1">
    <citation type="submission" date="2020-05" db="EMBL/GenBank/DDBJ databases">
        <title>Phylogenomic resolution of chytrid fungi.</title>
        <authorList>
            <person name="Stajich J.E."/>
            <person name="Amses K."/>
            <person name="Simmons R."/>
            <person name="Seto K."/>
            <person name="Myers J."/>
            <person name="Bonds A."/>
            <person name="Quandt C.A."/>
            <person name="Barry K."/>
            <person name="Liu P."/>
            <person name="Grigoriev I."/>
            <person name="Longcore J.E."/>
            <person name="James T.Y."/>
        </authorList>
    </citation>
    <scope>NUCLEOTIDE SEQUENCE</scope>
    <source>
        <strain evidence="4">JEL0318</strain>
    </source>
</reference>
<dbReference type="Proteomes" id="UP001212841">
    <property type="component" value="Unassembled WGS sequence"/>
</dbReference>
<dbReference type="InterPro" id="IPR054476">
    <property type="entry name" value="Ltn1_N"/>
</dbReference>
<feature type="domain" description="E3 ubiquitin-protein ligase listerin N-terminal" evidence="3">
    <location>
        <begin position="54"/>
        <end position="231"/>
    </location>
</feature>
<dbReference type="PANTHER" id="PTHR12389:SF0">
    <property type="entry name" value="E3 UBIQUITIN-PROTEIN LIGASE LISTERIN"/>
    <property type="match status" value="1"/>
</dbReference>
<dbReference type="GO" id="GO:0008270">
    <property type="term" value="F:zinc ion binding"/>
    <property type="evidence" value="ECO:0007669"/>
    <property type="project" value="UniProtKB-KW"/>
</dbReference>
<dbReference type="InterPro" id="IPR011989">
    <property type="entry name" value="ARM-like"/>
</dbReference>
<sequence length="776" mass="85810">MGKKDVKREGRVKGNLQPAASSRAAELMSSGFGGFGGLAPTSFGMGGEDFTDVDTELKVIFKKLAKRDSVTRIKGLEELSAYVDGASVEDIQKMLPAWPKLYNRLGTDVDRRVRENTGQAHLALVRKARKQLAPVLKELIGTWLILRFDPAKDAAKAAAEAFQEAFPNKQADVLTFCQTEILQFLTEHLLNTTPETLSDPRFITPEDMTARFARVISSCLYTLGWMLDAIESRLSTIAPAFVGKIFTEKEASNQSDMWEALVTLLRAFSAAWDVANQKKPVLPKLCSFLKNGAYGSIGISYPSLLPFISVLPAQVLSEEKFQQEFLNSFWAGLNSNAIDLSHSKAFIDAYLECGMFLLIKSGFETEASRQILDIHLFRPVELLLTPSKHANVKEKLKADVLEISVADFILKLGRSTQVPAQSSAAFLSHVRDTAAEQIDMDSSSDGEPTFGDYELMCTRATSLWARLGEGVKRKEGERVPLADEITSAAKTLFSKGIESLSEDNLDGLSTLLCSLAESYPQILFTDPKCHDLLLQMCEVKLPEMEKVDPPVLGRLFKTSIVCMGVISGREPGTCTKLWNGLLDVLARLDEEHRSVVFNDVLVELRQIELDSSYDLRSDRLDVAVLLLLDHGADPDGEQKRANESALALALESDRPIISNNAYILAGQNFVITLANVQTSNPEKHIAPARFTLNVLERLLKKGMNVSSMFDVEMQKDLLLSISELATFDLPALETVHQLDQVKKAALGCWKAYISLASKGNDDEVRTVVELLLDHWK</sequence>
<dbReference type="InterPro" id="IPR016024">
    <property type="entry name" value="ARM-type_fold"/>
</dbReference>
<dbReference type="GO" id="GO:1990112">
    <property type="term" value="C:RQC complex"/>
    <property type="evidence" value="ECO:0007669"/>
    <property type="project" value="UniProtKB-UniRule"/>
</dbReference>
<dbReference type="PANTHER" id="PTHR12389">
    <property type="entry name" value="ZINC FINGER PROTEIN 294"/>
    <property type="match status" value="1"/>
</dbReference>
<dbReference type="InterPro" id="IPR039795">
    <property type="entry name" value="LTN1/Rkr1"/>
</dbReference>
<comment type="subunit">
    <text evidence="1">Component of the ribosome quality control complex (RQC).</text>
</comment>
<evidence type="ECO:0000313" key="4">
    <source>
        <dbReference type="EMBL" id="KAJ3050808.1"/>
    </source>
</evidence>
<evidence type="ECO:0000313" key="5">
    <source>
        <dbReference type="Proteomes" id="UP001212841"/>
    </source>
</evidence>
<keyword evidence="1" id="KW-0863">Zinc-finger</keyword>
<comment type="function">
    <text evidence="1">E3 ubiquitin-protein ligase. Component of the ribosome quality control complex (RQC), a ribosome-associated complex that mediates ubiquitination and extraction of incompletely synthesized nascent chains for proteasomal degradation.</text>
</comment>
<dbReference type="GO" id="GO:0043023">
    <property type="term" value="F:ribosomal large subunit binding"/>
    <property type="evidence" value="ECO:0007669"/>
    <property type="project" value="TreeGrafter"/>
</dbReference>
<dbReference type="AlphaFoldDB" id="A0AAD5SAI8"/>
<feature type="compositionally biased region" description="Basic and acidic residues" evidence="2">
    <location>
        <begin position="1"/>
        <end position="12"/>
    </location>
</feature>
<evidence type="ECO:0000259" key="3">
    <source>
        <dbReference type="Pfam" id="PF22958"/>
    </source>
</evidence>
<dbReference type="EMBL" id="JADGJD010000470">
    <property type="protein sequence ID" value="KAJ3050808.1"/>
    <property type="molecule type" value="Genomic_DNA"/>
</dbReference>